<evidence type="ECO:0000313" key="3">
    <source>
        <dbReference type="EMBL" id="RRS03442.1"/>
    </source>
</evidence>
<feature type="signal peptide" evidence="1">
    <location>
        <begin position="1"/>
        <end position="21"/>
    </location>
</feature>
<protein>
    <submittedName>
        <fullName evidence="3">PEP-CTERM sorting domain-containing protein</fullName>
    </submittedName>
</protein>
<evidence type="ECO:0000313" key="4">
    <source>
        <dbReference type="Proteomes" id="UP000269265"/>
    </source>
</evidence>
<feature type="chain" id="PRO_5019377925" evidence="1">
    <location>
        <begin position="22"/>
        <end position="204"/>
    </location>
</feature>
<sequence length="204" mass="20777">MRANRVLLPLALSLIGGAVQADLLYTFDASAQGFTVTSGGALTHVVSGGNGHLSVADIDNADVLLNLPLASGTTDWSSYLGGTLSLDAASLNGQAPSWSTFGLLTLTSATAGSVSFDFVPETDPTTGWKTYSVQLDVATFGANLSAVLASLSSATINLESGNGPIEVVGIDNVRLTSAVPEPQTWAMGLAGLALIGALRRRARG</sequence>
<feature type="domain" description="Ice-binding protein C-terminal" evidence="2">
    <location>
        <begin position="178"/>
        <end position="201"/>
    </location>
</feature>
<reference evidence="3 4" key="1">
    <citation type="submission" date="2018-12" db="EMBL/GenBank/DDBJ databases">
        <title>The whole draft genome of Aquabacterium sp. SJQ9.</title>
        <authorList>
            <person name="Sun L."/>
            <person name="Gao X."/>
            <person name="Chen W."/>
            <person name="Huang K."/>
        </authorList>
    </citation>
    <scope>NUCLEOTIDE SEQUENCE [LARGE SCALE GENOMIC DNA]</scope>
    <source>
        <strain evidence="3 4">SJQ9</strain>
    </source>
</reference>
<dbReference type="OrthoDB" id="8902961at2"/>
<gene>
    <name evidence="3" type="ORF">EIP75_15990</name>
</gene>
<evidence type="ECO:0000259" key="2">
    <source>
        <dbReference type="Pfam" id="PF07589"/>
    </source>
</evidence>
<name>A0A426V9A9_9BURK</name>
<dbReference type="InterPro" id="IPR013424">
    <property type="entry name" value="Ice-binding_C"/>
</dbReference>
<keyword evidence="1" id="KW-0732">Signal</keyword>
<dbReference type="AlphaFoldDB" id="A0A426V9A9"/>
<organism evidence="3 4">
    <name type="scientific">Aquabacterium soli</name>
    <dbReference type="NCBI Taxonomy" id="2493092"/>
    <lineage>
        <taxon>Bacteria</taxon>
        <taxon>Pseudomonadati</taxon>
        <taxon>Pseudomonadota</taxon>
        <taxon>Betaproteobacteria</taxon>
        <taxon>Burkholderiales</taxon>
        <taxon>Aquabacterium</taxon>
    </lineage>
</organism>
<dbReference type="EMBL" id="RSED01000012">
    <property type="protein sequence ID" value="RRS03442.1"/>
    <property type="molecule type" value="Genomic_DNA"/>
</dbReference>
<keyword evidence="4" id="KW-1185">Reference proteome</keyword>
<dbReference type="RefSeq" id="WP_125244271.1">
    <property type="nucleotide sequence ID" value="NZ_RSED01000012.1"/>
</dbReference>
<proteinExistence type="predicted"/>
<evidence type="ECO:0000256" key="1">
    <source>
        <dbReference type="SAM" id="SignalP"/>
    </source>
</evidence>
<dbReference type="Pfam" id="PF07589">
    <property type="entry name" value="PEP-CTERM"/>
    <property type="match status" value="1"/>
</dbReference>
<comment type="caution">
    <text evidence="3">The sequence shown here is derived from an EMBL/GenBank/DDBJ whole genome shotgun (WGS) entry which is preliminary data.</text>
</comment>
<dbReference type="Proteomes" id="UP000269265">
    <property type="component" value="Unassembled WGS sequence"/>
</dbReference>
<accession>A0A426V9A9</accession>